<keyword evidence="5" id="KW-0805">Transcription regulation</keyword>
<dbReference type="PANTHER" id="PTHR42713">
    <property type="entry name" value="HISTIDINE KINASE-RELATED"/>
    <property type="match status" value="1"/>
</dbReference>
<dbReference type="CDD" id="cd17536">
    <property type="entry name" value="REC_YesN-like"/>
    <property type="match status" value="1"/>
</dbReference>
<gene>
    <name evidence="11" type="ORF">IDH41_16740</name>
</gene>
<evidence type="ECO:0000256" key="6">
    <source>
        <dbReference type="ARBA" id="ARBA00023125"/>
    </source>
</evidence>
<keyword evidence="4" id="KW-0902">Two-component regulatory system</keyword>
<sequence>MYRVLIIDDEEPLREAIRILGDWKGLGVEEVLEATDGKAGLDMLKKHKIDLAMIDMKMPELNGMELLQIIERDYPELLTIVISGYNDFEYTRQAIRSKVVDYLLKPVNRADLNQSLRKAIDVLEAKRRKESEFINRNITLNMSLPRLKEKVYLSIIERSFKSQTNEAFLPLIGADDPGNRFMAVSLRVLNLEQVRKNRFHGDTDLLHFAVANVIDEIAGDHFDAFSFASPKQERELIAVLTVKGGYREDIAYRSMQQMNKAAATLNGLLGIIAAIGVGPSYADAMAIADSYEAAKAAVSGIDLAKLKGPAVTDGAGQSASASAKESQSQSLTGRMAMIRSALENGNPQSAKTILLEIVHRLRAQDGFSFGDADRMLRELVILLNDAALELGAARERLPMRGEQELLPLGICTDFVSIGQYEELLQRIVDYYGGEIRKAQKANQPFDAGDIKDYIDNHYFEDIKISMFADKYFLSREYLMKLFKQQFGCGIHEYVQKVRMDKAKELLDDSSLKIQDISEMLGYKDKNYFSKAFRNYYSLSPSEYRAGGSG</sequence>
<reference evidence="11" key="1">
    <citation type="submission" date="2020-09" db="EMBL/GenBank/DDBJ databases">
        <title>A novel bacterium of genus Paenibacillus, isolated from South China Sea.</title>
        <authorList>
            <person name="Huang H."/>
            <person name="Mo K."/>
            <person name="Hu Y."/>
        </authorList>
    </citation>
    <scope>NUCLEOTIDE SEQUENCE</scope>
    <source>
        <strain evidence="11">IB182493</strain>
    </source>
</reference>
<dbReference type="InterPro" id="IPR001789">
    <property type="entry name" value="Sig_transdc_resp-reg_receiver"/>
</dbReference>
<evidence type="ECO:0000256" key="5">
    <source>
        <dbReference type="ARBA" id="ARBA00023015"/>
    </source>
</evidence>
<dbReference type="PANTHER" id="PTHR42713:SF3">
    <property type="entry name" value="TRANSCRIPTIONAL REGULATORY PROTEIN HPTR"/>
    <property type="match status" value="1"/>
</dbReference>
<dbReference type="SUPFAM" id="SSF46689">
    <property type="entry name" value="Homeodomain-like"/>
    <property type="match status" value="2"/>
</dbReference>
<dbReference type="InterPro" id="IPR011006">
    <property type="entry name" value="CheY-like_superfamily"/>
</dbReference>
<evidence type="ECO:0000256" key="3">
    <source>
        <dbReference type="ARBA" id="ARBA00022553"/>
    </source>
</evidence>
<dbReference type="InterPro" id="IPR020449">
    <property type="entry name" value="Tscrpt_reg_AraC-type_HTH"/>
</dbReference>
<feature type="modified residue" description="4-aspartylphosphate" evidence="8">
    <location>
        <position position="55"/>
    </location>
</feature>
<dbReference type="AlphaFoldDB" id="A0A927H839"/>
<dbReference type="PROSITE" id="PS00041">
    <property type="entry name" value="HTH_ARAC_FAMILY_1"/>
    <property type="match status" value="1"/>
</dbReference>
<evidence type="ECO:0000256" key="2">
    <source>
        <dbReference type="ARBA" id="ARBA00022490"/>
    </source>
</evidence>
<dbReference type="GO" id="GO:0003700">
    <property type="term" value="F:DNA-binding transcription factor activity"/>
    <property type="evidence" value="ECO:0007669"/>
    <property type="project" value="InterPro"/>
</dbReference>
<dbReference type="Gene3D" id="3.40.50.2300">
    <property type="match status" value="1"/>
</dbReference>
<dbReference type="PROSITE" id="PS01124">
    <property type="entry name" value="HTH_ARAC_FAMILY_2"/>
    <property type="match status" value="1"/>
</dbReference>
<feature type="domain" description="HTH araC/xylS-type" evidence="9">
    <location>
        <begin position="448"/>
        <end position="546"/>
    </location>
</feature>
<dbReference type="SMART" id="SM00342">
    <property type="entry name" value="HTH_ARAC"/>
    <property type="match status" value="1"/>
</dbReference>
<dbReference type="PROSITE" id="PS50110">
    <property type="entry name" value="RESPONSE_REGULATORY"/>
    <property type="match status" value="1"/>
</dbReference>
<dbReference type="Pfam" id="PF12833">
    <property type="entry name" value="HTH_18"/>
    <property type="match status" value="1"/>
</dbReference>
<proteinExistence type="predicted"/>
<organism evidence="11 12">
    <name type="scientific">Paenibacillus arenilitoris</name>
    <dbReference type="NCBI Taxonomy" id="2772299"/>
    <lineage>
        <taxon>Bacteria</taxon>
        <taxon>Bacillati</taxon>
        <taxon>Bacillota</taxon>
        <taxon>Bacilli</taxon>
        <taxon>Bacillales</taxon>
        <taxon>Paenibacillaceae</taxon>
        <taxon>Paenibacillus</taxon>
    </lineage>
</organism>
<dbReference type="InterPro" id="IPR018062">
    <property type="entry name" value="HTH_AraC-typ_CS"/>
</dbReference>
<protein>
    <submittedName>
        <fullName evidence="11">Response regulator</fullName>
    </submittedName>
</protein>
<dbReference type="InterPro" id="IPR018060">
    <property type="entry name" value="HTH_AraC"/>
</dbReference>
<dbReference type="EMBL" id="JACXIY010000019">
    <property type="protein sequence ID" value="MBD2870229.1"/>
    <property type="molecule type" value="Genomic_DNA"/>
</dbReference>
<evidence type="ECO:0000313" key="12">
    <source>
        <dbReference type="Proteomes" id="UP000632125"/>
    </source>
</evidence>
<dbReference type="SMART" id="SM00448">
    <property type="entry name" value="REC"/>
    <property type="match status" value="1"/>
</dbReference>
<accession>A0A927H839</accession>
<dbReference type="Pfam" id="PF00072">
    <property type="entry name" value="Response_reg"/>
    <property type="match status" value="1"/>
</dbReference>
<keyword evidence="7" id="KW-0804">Transcription</keyword>
<dbReference type="SUPFAM" id="SSF52172">
    <property type="entry name" value="CheY-like"/>
    <property type="match status" value="1"/>
</dbReference>
<keyword evidence="3 8" id="KW-0597">Phosphoprotein</keyword>
<dbReference type="InterPro" id="IPR009057">
    <property type="entry name" value="Homeodomain-like_sf"/>
</dbReference>
<dbReference type="InterPro" id="IPR051552">
    <property type="entry name" value="HptR"/>
</dbReference>
<keyword evidence="2" id="KW-0963">Cytoplasm</keyword>
<dbReference type="Gene3D" id="1.10.10.60">
    <property type="entry name" value="Homeodomain-like"/>
    <property type="match status" value="2"/>
</dbReference>
<dbReference type="GO" id="GO:0000160">
    <property type="term" value="P:phosphorelay signal transduction system"/>
    <property type="evidence" value="ECO:0007669"/>
    <property type="project" value="UniProtKB-KW"/>
</dbReference>
<evidence type="ECO:0000259" key="10">
    <source>
        <dbReference type="PROSITE" id="PS50110"/>
    </source>
</evidence>
<name>A0A927H839_9BACL</name>
<dbReference type="Proteomes" id="UP000632125">
    <property type="component" value="Unassembled WGS sequence"/>
</dbReference>
<keyword evidence="12" id="KW-1185">Reference proteome</keyword>
<comment type="subcellular location">
    <subcellularLocation>
        <location evidence="1">Cytoplasm</location>
    </subcellularLocation>
</comment>
<evidence type="ECO:0000259" key="9">
    <source>
        <dbReference type="PROSITE" id="PS01124"/>
    </source>
</evidence>
<evidence type="ECO:0000256" key="8">
    <source>
        <dbReference type="PROSITE-ProRule" id="PRU00169"/>
    </source>
</evidence>
<dbReference type="GO" id="GO:0043565">
    <property type="term" value="F:sequence-specific DNA binding"/>
    <property type="evidence" value="ECO:0007669"/>
    <property type="project" value="InterPro"/>
</dbReference>
<evidence type="ECO:0000256" key="1">
    <source>
        <dbReference type="ARBA" id="ARBA00004496"/>
    </source>
</evidence>
<evidence type="ECO:0000256" key="4">
    <source>
        <dbReference type="ARBA" id="ARBA00023012"/>
    </source>
</evidence>
<dbReference type="RefSeq" id="WP_190862994.1">
    <property type="nucleotide sequence ID" value="NZ_JACXIY010000019.1"/>
</dbReference>
<feature type="domain" description="Response regulatory" evidence="10">
    <location>
        <begin position="3"/>
        <end position="120"/>
    </location>
</feature>
<comment type="caution">
    <text evidence="11">The sequence shown here is derived from an EMBL/GenBank/DDBJ whole genome shotgun (WGS) entry which is preliminary data.</text>
</comment>
<evidence type="ECO:0000256" key="7">
    <source>
        <dbReference type="ARBA" id="ARBA00023163"/>
    </source>
</evidence>
<evidence type="ECO:0000313" key="11">
    <source>
        <dbReference type="EMBL" id="MBD2870229.1"/>
    </source>
</evidence>
<dbReference type="PRINTS" id="PR00032">
    <property type="entry name" value="HTHARAC"/>
</dbReference>
<keyword evidence="6" id="KW-0238">DNA-binding</keyword>
<dbReference type="GO" id="GO:0005737">
    <property type="term" value="C:cytoplasm"/>
    <property type="evidence" value="ECO:0007669"/>
    <property type="project" value="UniProtKB-SubCell"/>
</dbReference>